<dbReference type="SMART" id="SM00487">
    <property type="entry name" value="DEXDc"/>
    <property type="match status" value="1"/>
</dbReference>
<evidence type="ECO:0000256" key="2">
    <source>
        <dbReference type="ARBA" id="ARBA00022741"/>
    </source>
</evidence>
<comment type="similarity">
    <text evidence="1">Belongs to the bacterial ribosomal protein bS21 family.</text>
</comment>
<evidence type="ECO:0000313" key="12">
    <source>
        <dbReference type="EMBL" id="KAG7562398.1"/>
    </source>
</evidence>
<dbReference type="PANTHER" id="PTHR24031">
    <property type="entry name" value="RNA HELICASE"/>
    <property type="match status" value="1"/>
</dbReference>
<dbReference type="Proteomes" id="UP000812966">
    <property type="component" value="Unassembled WGS sequence"/>
</dbReference>
<feature type="compositionally biased region" description="Gly residues" evidence="9">
    <location>
        <begin position="682"/>
        <end position="729"/>
    </location>
</feature>
<evidence type="ECO:0000256" key="7">
    <source>
        <dbReference type="ARBA" id="ARBA00023274"/>
    </source>
</evidence>
<proteinExistence type="inferred from homology"/>
<dbReference type="InterPro" id="IPR014001">
    <property type="entry name" value="Helicase_ATP-bd"/>
</dbReference>
<evidence type="ECO:0000256" key="6">
    <source>
        <dbReference type="ARBA" id="ARBA00022980"/>
    </source>
</evidence>
<evidence type="ECO:0000256" key="9">
    <source>
        <dbReference type="SAM" id="MobiDB-lite"/>
    </source>
</evidence>
<feature type="region of interest" description="Disordered" evidence="9">
    <location>
        <begin position="678"/>
        <end position="732"/>
    </location>
</feature>
<comment type="function">
    <text evidence="8">RNA helicase.</text>
</comment>
<dbReference type="GO" id="GO:0005840">
    <property type="term" value="C:ribosome"/>
    <property type="evidence" value="ECO:0007669"/>
    <property type="project" value="UniProtKB-KW"/>
</dbReference>
<dbReference type="AlphaFoldDB" id="A0A8K0NPD1"/>
<dbReference type="Pfam" id="PF00270">
    <property type="entry name" value="DEAD"/>
    <property type="match status" value="1"/>
</dbReference>
<dbReference type="OrthoDB" id="193716at2759"/>
<comment type="catalytic activity">
    <reaction evidence="8">
        <text>ATP + H2O = ADP + phosphate + H(+)</text>
        <dbReference type="Rhea" id="RHEA:13065"/>
        <dbReference type="ChEBI" id="CHEBI:15377"/>
        <dbReference type="ChEBI" id="CHEBI:15378"/>
        <dbReference type="ChEBI" id="CHEBI:30616"/>
        <dbReference type="ChEBI" id="CHEBI:43474"/>
        <dbReference type="ChEBI" id="CHEBI:456216"/>
        <dbReference type="EC" id="3.6.4.13"/>
    </reaction>
</comment>
<dbReference type="PROSITE" id="PS51194">
    <property type="entry name" value="HELICASE_CTER"/>
    <property type="match status" value="1"/>
</dbReference>
<keyword evidence="5 8" id="KW-0694">RNA-binding</keyword>
<dbReference type="GO" id="GO:0003724">
    <property type="term" value="F:RNA helicase activity"/>
    <property type="evidence" value="ECO:0007669"/>
    <property type="project" value="UniProtKB-EC"/>
</dbReference>
<evidence type="ECO:0000259" key="11">
    <source>
        <dbReference type="PROSITE" id="PS51194"/>
    </source>
</evidence>
<evidence type="ECO:0000259" key="10">
    <source>
        <dbReference type="PROSITE" id="PS51192"/>
    </source>
</evidence>
<dbReference type="PROSITE" id="PS51192">
    <property type="entry name" value="HELICASE_ATP_BIND_1"/>
    <property type="match status" value="1"/>
</dbReference>
<keyword evidence="7" id="KW-0687">Ribonucleoprotein</keyword>
<evidence type="ECO:0000256" key="4">
    <source>
        <dbReference type="ARBA" id="ARBA00022840"/>
    </source>
</evidence>
<accession>A0A8K0NPD1</accession>
<dbReference type="InterPro" id="IPR001911">
    <property type="entry name" value="Ribosomal_bS21"/>
</dbReference>
<dbReference type="Pfam" id="PF01165">
    <property type="entry name" value="Ribosomal_S21"/>
    <property type="match status" value="1"/>
</dbReference>
<evidence type="ECO:0000256" key="1">
    <source>
        <dbReference type="ARBA" id="ARBA00006640"/>
    </source>
</evidence>
<keyword evidence="2 8" id="KW-0547">Nucleotide-binding</keyword>
<keyword evidence="8" id="KW-0347">Helicase</keyword>
<dbReference type="GO" id="GO:1990904">
    <property type="term" value="C:ribonucleoprotein complex"/>
    <property type="evidence" value="ECO:0007669"/>
    <property type="project" value="UniProtKB-KW"/>
</dbReference>
<comment type="similarity">
    <text evidence="8">Belongs to the DEAD box helicase family.</text>
</comment>
<dbReference type="GO" id="GO:0003723">
    <property type="term" value="F:RNA binding"/>
    <property type="evidence" value="ECO:0007669"/>
    <property type="project" value="UniProtKB-UniRule"/>
</dbReference>
<dbReference type="GO" id="GO:0016787">
    <property type="term" value="F:hydrolase activity"/>
    <property type="evidence" value="ECO:0007669"/>
    <property type="project" value="UniProtKB-KW"/>
</dbReference>
<organism evidence="12 13">
    <name type="scientific">Filobasidium floriforme</name>
    <dbReference type="NCBI Taxonomy" id="5210"/>
    <lineage>
        <taxon>Eukaryota</taxon>
        <taxon>Fungi</taxon>
        <taxon>Dikarya</taxon>
        <taxon>Basidiomycota</taxon>
        <taxon>Agaricomycotina</taxon>
        <taxon>Tremellomycetes</taxon>
        <taxon>Filobasidiales</taxon>
        <taxon>Filobasidiaceae</taxon>
        <taxon>Filobasidium</taxon>
    </lineage>
</organism>
<dbReference type="EMBL" id="JABELV010000033">
    <property type="protein sequence ID" value="KAG7562398.1"/>
    <property type="molecule type" value="Genomic_DNA"/>
</dbReference>
<feature type="domain" description="Helicase C-terminal" evidence="11">
    <location>
        <begin position="399"/>
        <end position="564"/>
    </location>
</feature>
<reference evidence="12" key="1">
    <citation type="submission" date="2020-04" db="EMBL/GenBank/DDBJ databases">
        <title>Analysis of mating type loci in Filobasidium floriforme.</title>
        <authorList>
            <person name="Nowrousian M."/>
        </authorList>
    </citation>
    <scope>NUCLEOTIDE SEQUENCE</scope>
    <source>
        <strain evidence="12">CBS 6242</strain>
    </source>
</reference>
<gene>
    <name evidence="12" type="ORF">FFLO_02178</name>
</gene>
<evidence type="ECO:0000256" key="5">
    <source>
        <dbReference type="ARBA" id="ARBA00022884"/>
    </source>
</evidence>
<dbReference type="InterPro" id="IPR011545">
    <property type="entry name" value="DEAD/DEAH_box_helicase_dom"/>
</dbReference>
<name>A0A8K0NPD1_9TREE</name>
<evidence type="ECO:0000256" key="3">
    <source>
        <dbReference type="ARBA" id="ARBA00022801"/>
    </source>
</evidence>
<comment type="domain">
    <text evidence="8">The Q motif is unique to and characteristic of the DEAD box family of RNA helicases and controls ATP binding and hydrolysis.</text>
</comment>
<keyword evidence="13" id="KW-1185">Reference proteome</keyword>
<dbReference type="Pfam" id="PF00271">
    <property type="entry name" value="Helicase_C"/>
    <property type="match status" value="1"/>
</dbReference>
<sequence length="886" mass="97542">MLSRHITQQTRRLALAATSRGPAAAPIRTAVMAQTISRSRSLANAALAQEIEDDLKPLPWAVPEQPRAASLIEPEVKEAKEMSNDGPNYTFDSLRRRVDHDTIKALTQRPFRFTNMSEVQYRVLSQMPEVAGIMPRPPHGMTPKAWMESMPEGSEERRVLQDKIENGVRKKDMLVKAKTGTGKTIAFLVPAIERRLHNLDQESDKSRKNPGEKADSSEKGLILRELSRSTVGTLVISPTRELATQIANESIKCLTWHKLYQTQLLVGGASRRTQIRLWRRDRKDVVVATPGRLKDLLQDPEVGESFAEALSKTGTLVLDEADTLLDMGFTNDLNFILSHLPKDRQTLLFSATVSPAIKKIARSSLDKDHLFMDCVPENESNVHEHIPQYHTVLPSAADQIPHVLRLLAHDQLKNPKGSKAIVFLPTLKLTQLFATFVRELSEALPYGRKTSVYEIHSKLDQDRRSRASDRFRNDSSPASVLVTSDVSARGVDYPGVTRVIQVGIPGTGEQYVHRVGRTGRGGKEGGRGDLVLLPWESRFLEELSEVPIQAQKPHDLQQEMAALTEAWDADLPQLPAASNFGNRSRIATPTRAQPYAERMERIPEYISELLAGVDSEAIYSTFSSMLGYYIGKQDVIKASHQSILSGLTNWAVQAGGLEQPPSVSPMMLAKLGFKADRPRFGGSSGGRGGKFGGGGGRGGSFGGRGGREGGGSFGGRGGREGGSGGGGSFGVRRVHTVTRPGMAKRYLSISAIRREVEAFKTSSGNATGSPDGNSGDFFSTLMGMQSRGSYTHEGPSPAKKVVLTFGAPGNQYSGRSIVARDGNFTAAYRRLSGIMNRNKIRKELRLGEHHEKGSERRRRLKSERHRRRFAELVRQKVQLVQALYKA</sequence>
<dbReference type="EC" id="3.6.4.13" evidence="8"/>
<dbReference type="InterPro" id="IPR001650">
    <property type="entry name" value="Helicase_C-like"/>
</dbReference>
<comment type="caution">
    <text evidence="12">The sequence shown here is derived from an EMBL/GenBank/DDBJ whole genome shotgun (WGS) entry which is preliminary data.</text>
</comment>
<dbReference type="GO" id="GO:0006412">
    <property type="term" value="P:translation"/>
    <property type="evidence" value="ECO:0007669"/>
    <property type="project" value="InterPro"/>
</dbReference>
<dbReference type="SMART" id="SM00490">
    <property type="entry name" value="HELICc"/>
    <property type="match status" value="1"/>
</dbReference>
<keyword evidence="3 8" id="KW-0378">Hydrolase</keyword>
<dbReference type="InterPro" id="IPR027417">
    <property type="entry name" value="P-loop_NTPase"/>
</dbReference>
<dbReference type="GO" id="GO:0003735">
    <property type="term" value="F:structural constituent of ribosome"/>
    <property type="evidence" value="ECO:0007669"/>
    <property type="project" value="InterPro"/>
</dbReference>
<dbReference type="Gene3D" id="3.40.50.300">
    <property type="entry name" value="P-loop containing nucleotide triphosphate hydrolases"/>
    <property type="match status" value="2"/>
</dbReference>
<dbReference type="GO" id="GO:0005524">
    <property type="term" value="F:ATP binding"/>
    <property type="evidence" value="ECO:0007669"/>
    <property type="project" value="UniProtKB-UniRule"/>
</dbReference>
<protein>
    <recommendedName>
        <fullName evidence="8">ATP-dependent RNA helicase</fullName>
        <ecNumber evidence="8">3.6.4.13</ecNumber>
    </recommendedName>
</protein>
<keyword evidence="6" id="KW-0689">Ribosomal protein</keyword>
<feature type="region of interest" description="Disordered" evidence="9">
    <location>
        <begin position="198"/>
        <end position="220"/>
    </location>
</feature>
<dbReference type="CDD" id="cd18787">
    <property type="entry name" value="SF2_C_DEAD"/>
    <property type="match status" value="1"/>
</dbReference>
<evidence type="ECO:0000256" key="8">
    <source>
        <dbReference type="RuleBase" id="RU365068"/>
    </source>
</evidence>
<keyword evidence="4 8" id="KW-0067">ATP-binding</keyword>
<dbReference type="SUPFAM" id="SSF52540">
    <property type="entry name" value="P-loop containing nucleoside triphosphate hydrolases"/>
    <property type="match status" value="1"/>
</dbReference>
<feature type="domain" description="Helicase ATP-binding" evidence="10">
    <location>
        <begin position="164"/>
        <end position="371"/>
    </location>
</feature>
<evidence type="ECO:0000313" key="13">
    <source>
        <dbReference type="Proteomes" id="UP000812966"/>
    </source>
</evidence>